<feature type="binding site" evidence="15">
    <location>
        <position position="178"/>
    </location>
    <ligand>
        <name>UDP-N-acetyl-alpha-D-muramoyl-L-alanyl-D-glutamate</name>
        <dbReference type="ChEBI" id="CHEBI:83900"/>
    </ligand>
</feature>
<feature type="binding site" evidence="15">
    <location>
        <begin position="109"/>
        <end position="115"/>
    </location>
    <ligand>
        <name>ATP</name>
        <dbReference type="ChEBI" id="CHEBI:30616"/>
    </ligand>
</feature>
<comment type="pathway">
    <text evidence="1 15 16">Cell wall biogenesis; peptidoglycan biosynthesis.</text>
</comment>
<dbReference type="FunFam" id="3.90.190.20:FF:000006">
    <property type="entry name" value="UDP-N-acetylmuramoyl-L-alanyl-D-glutamate--2,6-diaminopimelate ligase"/>
    <property type="match status" value="1"/>
</dbReference>
<comment type="caution">
    <text evidence="20">The sequence shown here is derived from an EMBL/GenBank/DDBJ whole genome shotgun (WGS) entry which is preliminary data.</text>
</comment>
<feature type="binding site" evidence="15">
    <location>
        <position position="379"/>
    </location>
    <ligand>
        <name>meso-2,6-diaminopimelate</name>
        <dbReference type="ChEBI" id="CHEBI:57791"/>
    </ligand>
</feature>
<evidence type="ECO:0000256" key="1">
    <source>
        <dbReference type="ARBA" id="ARBA00004752"/>
    </source>
</evidence>
<dbReference type="SUPFAM" id="SSF63418">
    <property type="entry name" value="MurE/MurF N-terminal domain"/>
    <property type="match status" value="1"/>
</dbReference>
<dbReference type="InterPro" id="IPR000713">
    <property type="entry name" value="Mur_ligase_N"/>
</dbReference>
<dbReference type="SUPFAM" id="SSF53623">
    <property type="entry name" value="MurD-like peptide ligases, catalytic domain"/>
    <property type="match status" value="1"/>
</dbReference>
<proteinExistence type="inferred from homology"/>
<dbReference type="NCBIfam" id="NF001124">
    <property type="entry name" value="PRK00139.1-2"/>
    <property type="match status" value="1"/>
</dbReference>
<feature type="domain" description="Mur ligase N-terminal catalytic" evidence="17">
    <location>
        <begin position="23"/>
        <end position="78"/>
    </location>
</feature>
<feature type="domain" description="Mur ligase C-terminal" evidence="18">
    <location>
        <begin position="330"/>
        <end position="457"/>
    </location>
</feature>
<comment type="PTM">
    <text evidence="15">Carboxylation is probably crucial for Mg(2+) binding and, consequently, for the gamma-phosphate positioning of ATP.</text>
</comment>
<dbReference type="Gene3D" id="3.40.1390.10">
    <property type="entry name" value="MurE/MurF, N-terminal domain"/>
    <property type="match status" value="1"/>
</dbReference>
<accession>A0A1V4IA31</accession>
<dbReference type="SUPFAM" id="SSF53244">
    <property type="entry name" value="MurD-like peptide ligases, peptide-binding domain"/>
    <property type="match status" value="1"/>
</dbReference>
<dbReference type="GO" id="GO:0051301">
    <property type="term" value="P:cell division"/>
    <property type="evidence" value="ECO:0007669"/>
    <property type="project" value="UniProtKB-KW"/>
</dbReference>
<evidence type="ECO:0000259" key="19">
    <source>
        <dbReference type="Pfam" id="PF08245"/>
    </source>
</evidence>
<dbReference type="GO" id="GO:0008360">
    <property type="term" value="P:regulation of cell shape"/>
    <property type="evidence" value="ECO:0007669"/>
    <property type="project" value="UniProtKB-KW"/>
</dbReference>
<comment type="caution">
    <text evidence="15">Lacks conserved residue(s) required for the propagation of feature annotation.</text>
</comment>
<feature type="binding site" evidence="15">
    <location>
        <begin position="403"/>
        <end position="406"/>
    </location>
    <ligand>
        <name>meso-2,6-diaminopimelate</name>
        <dbReference type="ChEBI" id="CHEBI:57791"/>
    </ligand>
</feature>
<dbReference type="InterPro" id="IPR004101">
    <property type="entry name" value="Mur_ligase_C"/>
</dbReference>
<keyword evidence="21" id="KW-1185">Reference proteome</keyword>
<dbReference type="InterPro" id="IPR036565">
    <property type="entry name" value="Mur-like_cat_sf"/>
</dbReference>
<dbReference type="GO" id="GO:0008765">
    <property type="term" value="F:UDP-N-acetylmuramoylalanyl-D-glutamate-2,6-diaminopimelate ligase activity"/>
    <property type="evidence" value="ECO:0007669"/>
    <property type="project" value="UniProtKB-UniRule"/>
</dbReference>
<feature type="binding site" evidence="15">
    <location>
        <begin position="151"/>
        <end position="152"/>
    </location>
    <ligand>
        <name>UDP-N-acetyl-alpha-D-muramoyl-L-alanyl-D-glutamate</name>
        <dbReference type="ChEBI" id="CHEBI:83900"/>
    </ligand>
</feature>
<evidence type="ECO:0000256" key="13">
    <source>
        <dbReference type="ARBA" id="ARBA00076158"/>
    </source>
</evidence>
<keyword evidence="15" id="KW-0460">Magnesium</keyword>
<feature type="binding site" evidence="15">
    <location>
        <position position="30"/>
    </location>
    <ligand>
        <name>UDP-N-acetyl-alpha-D-muramoyl-L-alanyl-D-glutamate</name>
        <dbReference type="ChEBI" id="CHEBI:83900"/>
    </ligand>
</feature>
<dbReference type="PANTHER" id="PTHR23135">
    <property type="entry name" value="MUR LIGASE FAMILY MEMBER"/>
    <property type="match status" value="1"/>
</dbReference>
<dbReference type="GO" id="GO:0009252">
    <property type="term" value="P:peptidoglycan biosynthetic process"/>
    <property type="evidence" value="ECO:0007669"/>
    <property type="project" value="UniProtKB-UniRule"/>
</dbReference>
<organism evidence="20 21">
    <name type="scientific">Alkalithermobacter paradoxus</name>
    <dbReference type="NCBI Taxonomy" id="29349"/>
    <lineage>
        <taxon>Bacteria</taxon>
        <taxon>Bacillati</taxon>
        <taxon>Bacillota</taxon>
        <taxon>Clostridia</taxon>
        <taxon>Peptostreptococcales</taxon>
        <taxon>Tepidibacteraceae</taxon>
        <taxon>Alkalithermobacter</taxon>
    </lineage>
</organism>
<evidence type="ECO:0000313" key="20">
    <source>
        <dbReference type="EMBL" id="OPJ56852.1"/>
    </source>
</evidence>
<feature type="short sequence motif" description="Meso-diaminopimelate recognition motif" evidence="15">
    <location>
        <begin position="403"/>
        <end position="406"/>
    </location>
</feature>
<evidence type="ECO:0000256" key="11">
    <source>
        <dbReference type="ARBA" id="ARBA00072883"/>
    </source>
</evidence>
<evidence type="ECO:0000256" key="12">
    <source>
        <dbReference type="ARBA" id="ARBA00075482"/>
    </source>
</evidence>
<keyword evidence="15" id="KW-0547">Nucleotide-binding</keyword>
<dbReference type="EC" id="6.3.2.13" evidence="10 15"/>
<comment type="similarity">
    <text evidence="2 15">Belongs to the MurCDEF family. MurE subfamily.</text>
</comment>
<evidence type="ECO:0000259" key="18">
    <source>
        <dbReference type="Pfam" id="PF02875"/>
    </source>
</evidence>
<dbReference type="Pfam" id="PF08245">
    <property type="entry name" value="Mur_ligase_M"/>
    <property type="match status" value="1"/>
</dbReference>
<evidence type="ECO:0000256" key="14">
    <source>
        <dbReference type="ARBA" id="ARBA00081560"/>
    </source>
</evidence>
<evidence type="ECO:0000256" key="3">
    <source>
        <dbReference type="ARBA" id="ARBA00022618"/>
    </source>
</evidence>
<feature type="binding site" evidence="15">
    <location>
        <position position="455"/>
    </location>
    <ligand>
        <name>meso-2,6-diaminopimelate</name>
        <dbReference type="ChEBI" id="CHEBI:57791"/>
    </ligand>
</feature>
<evidence type="ECO:0000256" key="6">
    <source>
        <dbReference type="ARBA" id="ARBA00023306"/>
    </source>
</evidence>
<evidence type="ECO:0000256" key="8">
    <source>
        <dbReference type="ARBA" id="ARBA00050251"/>
    </source>
</evidence>
<keyword evidence="15" id="KW-0067">ATP-binding</keyword>
<feature type="binding site" evidence="15">
    <location>
        <position position="186"/>
    </location>
    <ligand>
        <name>UDP-N-acetyl-alpha-D-muramoyl-L-alanyl-D-glutamate</name>
        <dbReference type="ChEBI" id="CHEBI:83900"/>
    </ligand>
</feature>
<feature type="domain" description="Mur ligase central" evidence="19">
    <location>
        <begin position="107"/>
        <end position="307"/>
    </location>
</feature>
<dbReference type="Pfam" id="PF01225">
    <property type="entry name" value="Mur_ligase"/>
    <property type="match status" value="1"/>
</dbReference>
<dbReference type="InterPro" id="IPR036615">
    <property type="entry name" value="Mur_ligase_C_dom_sf"/>
</dbReference>
<dbReference type="STRING" id="29349.CLOTH_01340"/>
<gene>
    <name evidence="20" type="primary">murE_1</name>
    <name evidence="15" type="synonym">murE</name>
    <name evidence="20" type="ORF">CLOTH_01340</name>
</gene>
<feature type="binding site" evidence="15">
    <location>
        <position position="459"/>
    </location>
    <ligand>
        <name>meso-2,6-diaminopimelate</name>
        <dbReference type="ChEBI" id="CHEBI:57791"/>
    </ligand>
</feature>
<comment type="subcellular location">
    <subcellularLocation>
        <location evidence="15 16">Cytoplasm</location>
    </subcellularLocation>
</comment>
<keyword evidence="3 15" id="KW-0132">Cell division</keyword>
<dbReference type="AlphaFoldDB" id="A0A1V4IA31"/>
<dbReference type="HAMAP" id="MF_00208">
    <property type="entry name" value="MurE"/>
    <property type="match status" value="1"/>
</dbReference>
<dbReference type="GO" id="GO:0005524">
    <property type="term" value="F:ATP binding"/>
    <property type="evidence" value="ECO:0007669"/>
    <property type="project" value="UniProtKB-UniRule"/>
</dbReference>
<dbReference type="GO" id="GO:0005737">
    <property type="term" value="C:cytoplasm"/>
    <property type="evidence" value="ECO:0007669"/>
    <property type="project" value="UniProtKB-SubCell"/>
</dbReference>
<evidence type="ECO:0000256" key="15">
    <source>
        <dbReference type="HAMAP-Rule" id="MF_00208"/>
    </source>
</evidence>
<evidence type="ECO:0000256" key="10">
    <source>
        <dbReference type="ARBA" id="ARBA00066633"/>
    </source>
</evidence>
<name>A0A1V4IA31_9FIRM</name>
<evidence type="ECO:0000259" key="17">
    <source>
        <dbReference type="Pfam" id="PF01225"/>
    </source>
</evidence>
<evidence type="ECO:0000256" key="5">
    <source>
        <dbReference type="ARBA" id="ARBA00022984"/>
    </source>
</evidence>
<keyword evidence="5 15" id="KW-0573">Peptidoglycan synthesis</keyword>
<evidence type="ECO:0000256" key="4">
    <source>
        <dbReference type="ARBA" id="ARBA00022960"/>
    </source>
</evidence>
<dbReference type="PANTHER" id="PTHR23135:SF4">
    <property type="entry name" value="UDP-N-ACETYLMURAMOYL-L-ALANYL-D-GLUTAMATE--2,6-DIAMINOPIMELATE LIGASE MURE HOMOLOG, CHLOROPLASTIC"/>
    <property type="match status" value="1"/>
</dbReference>
<comment type="function">
    <text evidence="9 15">Catalyzes the addition of meso-diaminopimelic acid to the nucleotide precursor UDP-N-acetylmuramoyl-L-alanyl-D-glutamate (UMAG) in the biosynthesis of bacterial cell-wall peptidoglycan.</text>
</comment>
<reference evidence="20 21" key="1">
    <citation type="submission" date="2017-03" db="EMBL/GenBank/DDBJ databases">
        <title>Genome sequence of Clostridium thermoalcaliphilum DSM 7309.</title>
        <authorList>
            <person name="Poehlein A."/>
            <person name="Daniel R."/>
        </authorList>
    </citation>
    <scope>NUCLEOTIDE SEQUENCE [LARGE SCALE GENOMIC DNA]</scope>
    <source>
        <strain evidence="20 21">DSM 7309</strain>
    </source>
</reference>
<keyword evidence="6 15" id="KW-0131">Cell cycle</keyword>
<dbReference type="GO" id="GO:0000287">
    <property type="term" value="F:magnesium ion binding"/>
    <property type="evidence" value="ECO:0007669"/>
    <property type="project" value="UniProtKB-UniRule"/>
</dbReference>
<dbReference type="InterPro" id="IPR013221">
    <property type="entry name" value="Mur_ligase_cen"/>
</dbReference>
<keyword evidence="15" id="KW-0963">Cytoplasm</keyword>
<dbReference type="InterPro" id="IPR005761">
    <property type="entry name" value="UDP-N-AcMur-Glu-dNH2Pim_ligase"/>
</dbReference>
<dbReference type="Gene3D" id="3.90.190.20">
    <property type="entry name" value="Mur ligase, C-terminal domain"/>
    <property type="match status" value="1"/>
</dbReference>
<dbReference type="Gene3D" id="3.40.1190.10">
    <property type="entry name" value="Mur-like, catalytic domain"/>
    <property type="match status" value="1"/>
</dbReference>
<evidence type="ECO:0000313" key="21">
    <source>
        <dbReference type="Proteomes" id="UP000190140"/>
    </source>
</evidence>
<keyword evidence="15 20" id="KW-0436">Ligase</keyword>
<sequence>MKLKDIIYGLDIINVRGDLNLDIKNIDYDSRRLQEDSLFICIKGFNVDGHKYIKNAIDKGSIAFIVEEDIYIDGYTFIQVNDSRGAMAKVSSNFYNNPSKKLNLVGVTGTNGKTTITHLMKDILTQNKNNIGLIGTIKNIIGSREIISSKTTPESLELQGYFKDMIDAGVKYCVMEVSSHSLELKRVDCCEFKVGIFTNLTEDHLDFHKDLEDYRLAKQKLFYKTTKANIINIDDEGGKKIYDSVKQLEIPIITYGIDKNADIKAKDIKLSPEGVEYIVVTPEYEAQIKVPIPGKFTVYNSLAVIGACLSLGIPKEIVIEGLKNTSGVPGRFETINSNRNFSVIVDYAHTPDALENILKTAKGFVKGNIITVFGCGGDRDKAKRPIMGRISQMLSDISIITSDNPRTEDPQKIVDDIIEGIDKQNQNYRVILDRKQAIKEAINIAKEGDVVIIAGKGHEDYQIIGNEKIHFDDKEVVIEFLKEE</sequence>
<keyword evidence="7 15" id="KW-0961">Cell wall biogenesis/degradation</keyword>
<dbReference type="NCBIfam" id="TIGR01085">
    <property type="entry name" value="murE"/>
    <property type="match status" value="1"/>
</dbReference>
<evidence type="ECO:0000256" key="9">
    <source>
        <dbReference type="ARBA" id="ARBA00056782"/>
    </source>
</evidence>
<dbReference type="NCBIfam" id="NF001126">
    <property type="entry name" value="PRK00139.1-4"/>
    <property type="match status" value="1"/>
</dbReference>
<keyword evidence="4 15" id="KW-0133">Cell shape</keyword>
<dbReference type="UniPathway" id="UPA00219"/>
<dbReference type="GO" id="GO:0071555">
    <property type="term" value="P:cell wall organization"/>
    <property type="evidence" value="ECO:0007669"/>
    <property type="project" value="UniProtKB-KW"/>
</dbReference>
<comment type="cofactor">
    <cofactor evidence="15">
        <name>Mg(2+)</name>
        <dbReference type="ChEBI" id="CHEBI:18420"/>
    </cofactor>
</comment>
<feature type="modified residue" description="N6-carboxylysine" evidence="15">
    <location>
        <position position="218"/>
    </location>
</feature>
<dbReference type="Pfam" id="PF02875">
    <property type="entry name" value="Mur_ligase_C"/>
    <property type="match status" value="1"/>
</dbReference>
<evidence type="ECO:0000256" key="7">
    <source>
        <dbReference type="ARBA" id="ARBA00023316"/>
    </source>
</evidence>
<dbReference type="InterPro" id="IPR035911">
    <property type="entry name" value="MurE/MurF_N"/>
</dbReference>
<dbReference type="OrthoDB" id="9800958at2"/>
<dbReference type="EMBL" id="MZGW01000001">
    <property type="protein sequence ID" value="OPJ56852.1"/>
    <property type="molecule type" value="Genomic_DNA"/>
</dbReference>
<protein>
    <recommendedName>
        <fullName evidence="11 15">UDP-N-acetylmuramoyl-L-alanyl-D-glutamate--2,6-diaminopimelate ligase</fullName>
        <ecNumber evidence="10 15">6.3.2.13</ecNumber>
    </recommendedName>
    <alternativeName>
        <fullName evidence="12 15">Meso-A2pm-adding enzyme</fullName>
    </alternativeName>
    <alternativeName>
        <fullName evidence="13 15">Meso-diaminopimelate-adding enzyme</fullName>
    </alternativeName>
    <alternativeName>
        <fullName evidence="14 15">UDP-MurNAc-L-Ala-D-Glu:meso-diaminopimelate ligase</fullName>
    </alternativeName>
    <alternativeName>
        <fullName evidence="15">UDP-MurNAc-tripeptide synthetase</fullName>
    </alternativeName>
    <alternativeName>
        <fullName evidence="15">UDP-N-acetylmuramyl-tripeptide synthetase</fullName>
    </alternativeName>
</protein>
<comment type="catalytic activity">
    <reaction evidence="8 15">
        <text>UDP-N-acetyl-alpha-D-muramoyl-L-alanyl-D-glutamate + meso-2,6-diaminopimelate + ATP = UDP-N-acetyl-alpha-D-muramoyl-L-alanyl-gamma-D-glutamyl-meso-2,6-diaminopimelate + ADP + phosphate + H(+)</text>
        <dbReference type="Rhea" id="RHEA:23676"/>
        <dbReference type="ChEBI" id="CHEBI:15378"/>
        <dbReference type="ChEBI" id="CHEBI:30616"/>
        <dbReference type="ChEBI" id="CHEBI:43474"/>
        <dbReference type="ChEBI" id="CHEBI:57791"/>
        <dbReference type="ChEBI" id="CHEBI:83900"/>
        <dbReference type="ChEBI" id="CHEBI:83905"/>
        <dbReference type="ChEBI" id="CHEBI:456216"/>
        <dbReference type="EC" id="6.3.2.13"/>
    </reaction>
</comment>
<dbReference type="Proteomes" id="UP000190140">
    <property type="component" value="Unassembled WGS sequence"/>
</dbReference>
<evidence type="ECO:0000256" key="16">
    <source>
        <dbReference type="RuleBase" id="RU004135"/>
    </source>
</evidence>
<evidence type="ECO:0000256" key="2">
    <source>
        <dbReference type="ARBA" id="ARBA00005898"/>
    </source>
</evidence>
<dbReference type="RefSeq" id="WP_079410197.1">
    <property type="nucleotide sequence ID" value="NZ_MZGW01000001.1"/>
</dbReference>